<dbReference type="AlphaFoldDB" id="A0A7W2YJH1"/>
<protein>
    <submittedName>
        <fullName evidence="1">Sulfotransferase family 2 domain-containing protein</fullName>
    </submittedName>
</protein>
<accession>A0A7W2YJH1</accession>
<dbReference type="InterPro" id="IPR027417">
    <property type="entry name" value="P-loop_NTPase"/>
</dbReference>
<dbReference type="Gene3D" id="3.40.50.300">
    <property type="entry name" value="P-loop containing nucleotide triphosphate hydrolases"/>
    <property type="match status" value="1"/>
</dbReference>
<dbReference type="GO" id="GO:0016020">
    <property type="term" value="C:membrane"/>
    <property type="evidence" value="ECO:0007669"/>
    <property type="project" value="InterPro"/>
</dbReference>
<dbReference type="Pfam" id="PF03567">
    <property type="entry name" value="Sulfotransfer_2"/>
    <property type="match status" value="1"/>
</dbReference>
<comment type="caution">
    <text evidence="1">The sequence shown here is derived from an EMBL/GenBank/DDBJ whole genome shotgun (WGS) entry which is preliminary data.</text>
</comment>
<dbReference type="Proteomes" id="UP000539350">
    <property type="component" value="Unassembled WGS sequence"/>
</dbReference>
<proteinExistence type="predicted"/>
<reference evidence="1 2" key="1">
    <citation type="submission" date="2020-07" db="EMBL/GenBank/DDBJ databases">
        <title>Halieaceae bacterium, F7430, whole genome shotgun sequencing project.</title>
        <authorList>
            <person name="Jiang S."/>
            <person name="Liu Z.W."/>
            <person name="Du Z.J."/>
        </authorList>
    </citation>
    <scope>NUCLEOTIDE SEQUENCE [LARGE SCALE GENOMIC DNA]</scope>
    <source>
        <strain evidence="1 2">F7430</strain>
    </source>
</reference>
<sequence length="217" mass="25434">MKLSYLNKINAKLNDAYQNKIIYPFTKASNSKRFIFIHIPKAAGTSIRYALGEPEAGRKHLPWWVYKTANPNKYNKYYKFSFIRNPVDRLVSGYTYLRNGGNKQADDMLVANYLRKYKNFESFVEQEILSGFMTNHHIFRPQSWYLCDWSGDIKVDFLGSYENIDEDFKFVADKLGIKSVLPHVNKSIAKLESSFSEDTIGIIEKVYYQDYILIDRL</sequence>
<name>A0A7W2YJH1_9GAMM</name>
<gene>
    <name evidence="1" type="ORF">H2508_04135</name>
</gene>
<dbReference type="RefSeq" id="WP_182169110.1">
    <property type="nucleotide sequence ID" value="NZ_JACFXU010000013.1"/>
</dbReference>
<keyword evidence="2" id="KW-1185">Reference proteome</keyword>
<dbReference type="GO" id="GO:0008146">
    <property type="term" value="F:sulfotransferase activity"/>
    <property type="evidence" value="ECO:0007669"/>
    <property type="project" value="InterPro"/>
</dbReference>
<evidence type="ECO:0000313" key="2">
    <source>
        <dbReference type="Proteomes" id="UP000539350"/>
    </source>
</evidence>
<evidence type="ECO:0000313" key="1">
    <source>
        <dbReference type="EMBL" id="MBA6412293.1"/>
    </source>
</evidence>
<keyword evidence="1" id="KW-0808">Transferase</keyword>
<organism evidence="1 2">
    <name type="scientific">Sediminihaliea albiluteola</name>
    <dbReference type="NCBI Taxonomy" id="2758564"/>
    <lineage>
        <taxon>Bacteria</taxon>
        <taxon>Pseudomonadati</taxon>
        <taxon>Pseudomonadota</taxon>
        <taxon>Gammaproteobacteria</taxon>
        <taxon>Cellvibrionales</taxon>
        <taxon>Halieaceae</taxon>
        <taxon>Sediminihaliea</taxon>
    </lineage>
</organism>
<dbReference type="SUPFAM" id="SSF52540">
    <property type="entry name" value="P-loop containing nucleoside triphosphate hydrolases"/>
    <property type="match status" value="1"/>
</dbReference>
<dbReference type="InterPro" id="IPR005331">
    <property type="entry name" value="Sulfotransferase"/>
</dbReference>
<dbReference type="EMBL" id="JACFXU010000013">
    <property type="protein sequence ID" value="MBA6412293.1"/>
    <property type="molecule type" value="Genomic_DNA"/>
</dbReference>